<dbReference type="GO" id="GO:0005829">
    <property type="term" value="C:cytosol"/>
    <property type="evidence" value="ECO:0007669"/>
    <property type="project" value="TreeGrafter"/>
</dbReference>
<evidence type="ECO:0000259" key="7">
    <source>
        <dbReference type="SMART" id="SM01005"/>
    </source>
</evidence>
<comment type="similarity">
    <text evidence="4">Belongs to the alanine racemase family.</text>
</comment>
<evidence type="ECO:0000256" key="5">
    <source>
        <dbReference type="PIRSR" id="PIRSR600821-50"/>
    </source>
</evidence>
<dbReference type="InterPro" id="IPR011079">
    <property type="entry name" value="Ala_racemase_C"/>
</dbReference>
<dbReference type="GO" id="GO:0030170">
    <property type="term" value="F:pyridoxal phosphate binding"/>
    <property type="evidence" value="ECO:0007669"/>
    <property type="project" value="UniProtKB-UniRule"/>
</dbReference>
<dbReference type="Pfam" id="PF01168">
    <property type="entry name" value="Ala_racemase_N"/>
    <property type="match status" value="1"/>
</dbReference>
<accession>A0A917M0P0</accession>
<dbReference type="NCBIfam" id="TIGR00492">
    <property type="entry name" value="alr"/>
    <property type="match status" value="1"/>
</dbReference>
<dbReference type="HAMAP" id="MF_01201">
    <property type="entry name" value="Ala_racemase"/>
    <property type="match status" value="1"/>
</dbReference>
<evidence type="ECO:0000313" key="8">
    <source>
        <dbReference type="EMBL" id="GGG67698.1"/>
    </source>
</evidence>
<comment type="pathway">
    <text evidence="4">Amino-acid biosynthesis; D-alanine biosynthesis; D-alanine from L-alanine: step 1/1.</text>
</comment>
<dbReference type="EC" id="5.1.1.1" evidence="4"/>
<gene>
    <name evidence="8" type="ORF">GCM10011585_07030</name>
</gene>
<dbReference type="InterPro" id="IPR001608">
    <property type="entry name" value="Ala_racemase_N"/>
</dbReference>
<dbReference type="Proteomes" id="UP000647241">
    <property type="component" value="Unassembled WGS sequence"/>
</dbReference>
<dbReference type="GO" id="GO:0030632">
    <property type="term" value="P:D-alanine biosynthetic process"/>
    <property type="evidence" value="ECO:0007669"/>
    <property type="project" value="UniProtKB-UniRule"/>
</dbReference>
<organism evidence="8 9">
    <name type="scientific">Edaphobacter dinghuensis</name>
    <dbReference type="NCBI Taxonomy" id="1560005"/>
    <lineage>
        <taxon>Bacteria</taxon>
        <taxon>Pseudomonadati</taxon>
        <taxon>Acidobacteriota</taxon>
        <taxon>Terriglobia</taxon>
        <taxon>Terriglobales</taxon>
        <taxon>Acidobacteriaceae</taxon>
        <taxon>Edaphobacter</taxon>
    </lineage>
</organism>
<dbReference type="InterPro" id="IPR000821">
    <property type="entry name" value="Ala_racemase"/>
</dbReference>
<dbReference type="InterPro" id="IPR029066">
    <property type="entry name" value="PLP-binding_barrel"/>
</dbReference>
<reference evidence="8" key="1">
    <citation type="journal article" date="2014" name="Int. J. Syst. Evol. Microbiol.">
        <title>Complete genome sequence of Corynebacterium casei LMG S-19264T (=DSM 44701T), isolated from a smear-ripened cheese.</title>
        <authorList>
            <consortium name="US DOE Joint Genome Institute (JGI-PGF)"/>
            <person name="Walter F."/>
            <person name="Albersmeier A."/>
            <person name="Kalinowski J."/>
            <person name="Ruckert C."/>
        </authorList>
    </citation>
    <scope>NUCLEOTIDE SEQUENCE</scope>
    <source>
        <strain evidence="8">CGMCC 1.12997</strain>
    </source>
</reference>
<keyword evidence="2 4" id="KW-0663">Pyridoxal phosphate</keyword>
<evidence type="ECO:0000256" key="2">
    <source>
        <dbReference type="ARBA" id="ARBA00022898"/>
    </source>
</evidence>
<dbReference type="EMBL" id="BMGT01000001">
    <property type="protein sequence ID" value="GGG67698.1"/>
    <property type="molecule type" value="Genomic_DNA"/>
</dbReference>
<feature type="binding site" evidence="4 6">
    <location>
        <position position="146"/>
    </location>
    <ligand>
        <name>substrate</name>
    </ligand>
</feature>
<feature type="binding site" evidence="4 6">
    <location>
        <position position="350"/>
    </location>
    <ligand>
        <name>substrate</name>
    </ligand>
</feature>
<comment type="function">
    <text evidence="4">Catalyzes the interconversion of L-alanine and D-alanine. May also act on other amino acids.</text>
</comment>
<dbReference type="CDD" id="cd00430">
    <property type="entry name" value="PLPDE_III_AR"/>
    <property type="match status" value="1"/>
</dbReference>
<comment type="caution">
    <text evidence="8">The sequence shown here is derived from an EMBL/GenBank/DDBJ whole genome shotgun (WGS) entry which is preliminary data.</text>
</comment>
<evidence type="ECO:0000256" key="6">
    <source>
        <dbReference type="PIRSR" id="PIRSR600821-52"/>
    </source>
</evidence>
<dbReference type="SUPFAM" id="SSF50621">
    <property type="entry name" value="Alanine racemase C-terminal domain-like"/>
    <property type="match status" value="1"/>
</dbReference>
<dbReference type="InterPro" id="IPR020622">
    <property type="entry name" value="Ala_racemase_pyridoxalP-BS"/>
</dbReference>
<dbReference type="Pfam" id="PF00842">
    <property type="entry name" value="Ala_racemase_C"/>
    <property type="match status" value="1"/>
</dbReference>
<evidence type="ECO:0000256" key="3">
    <source>
        <dbReference type="ARBA" id="ARBA00023235"/>
    </source>
</evidence>
<evidence type="ECO:0000313" key="9">
    <source>
        <dbReference type="Proteomes" id="UP000647241"/>
    </source>
</evidence>
<dbReference type="Gene3D" id="2.40.37.10">
    <property type="entry name" value="Lyase, Ornithine Decarboxylase, Chain A, domain 1"/>
    <property type="match status" value="1"/>
</dbReference>
<reference evidence="8" key="2">
    <citation type="submission" date="2020-09" db="EMBL/GenBank/DDBJ databases">
        <authorList>
            <person name="Sun Q."/>
            <person name="Zhou Y."/>
        </authorList>
    </citation>
    <scope>NUCLEOTIDE SEQUENCE</scope>
    <source>
        <strain evidence="8">CGMCC 1.12997</strain>
    </source>
</reference>
<name>A0A917M0P0_9BACT</name>
<feature type="domain" description="Alanine racemase C-terminal" evidence="7">
    <location>
        <begin position="276"/>
        <end position="403"/>
    </location>
</feature>
<feature type="modified residue" description="N6-(pyridoxal phosphate)lysine" evidence="4 5">
    <location>
        <position position="43"/>
    </location>
</feature>
<sequence>MRAAVRIRVVKSWVEISEEQLLVNYAALDRVAGEDVAVLAVIKADAYGHGAKVCAPVLARAGVEWLGVTDAEEGVAVRASLTAAESQPKILVMSGLLEEDAETIVRHGLTPVVWTRQQMEWLAEAVARLNAEPLAVHLEIDTGMARQGVVPGEELRELLTWLAAKPSLRLEGVMTHFASSEVADSPLTLKQRERFEQAMAAVAASGLRPVWVHAGNSSTVDNSAVSERDRGSLVWLRAVAAGAGARAMVRTGIALYGYCLPVEGGEAMVEPALRPVMAWKTRVIGVREVEAGDTVGYNAIFTAQRPMRLALLPVGYADGLRRELSGSDTASGGWVMIGGQRAMIVGRVSMNLTIVDVTKIAGVSVGDEAVLLGDGVTADDHARLAHTIAYEIVCGMRVESRLV</sequence>
<comment type="cofactor">
    <cofactor evidence="1 4 5">
        <name>pyridoxal 5'-phosphate</name>
        <dbReference type="ChEBI" id="CHEBI:597326"/>
    </cofactor>
</comment>
<dbReference type="PANTHER" id="PTHR30511:SF0">
    <property type="entry name" value="ALANINE RACEMASE, CATABOLIC-RELATED"/>
    <property type="match status" value="1"/>
</dbReference>
<dbReference type="SUPFAM" id="SSF51419">
    <property type="entry name" value="PLP-binding barrel"/>
    <property type="match status" value="1"/>
</dbReference>
<dbReference type="PANTHER" id="PTHR30511">
    <property type="entry name" value="ALANINE RACEMASE"/>
    <property type="match status" value="1"/>
</dbReference>
<evidence type="ECO:0000256" key="1">
    <source>
        <dbReference type="ARBA" id="ARBA00001933"/>
    </source>
</evidence>
<dbReference type="PRINTS" id="PR00992">
    <property type="entry name" value="ALARACEMASE"/>
</dbReference>
<evidence type="ECO:0000256" key="4">
    <source>
        <dbReference type="HAMAP-Rule" id="MF_01201"/>
    </source>
</evidence>
<keyword evidence="9" id="KW-1185">Reference proteome</keyword>
<dbReference type="Gene3D" id="3.20.20.10">
    <property type="entry name" value="Alanine racemase"/>
    <property type="match status" value="1"/>
</dbReference>
<feature type="active site" description="Proton acceptor; specific for L-alanine" evidence="4">
    <location>
        <position position="297"/>
    </location>
</feature>
<dbReference type="InterPro" id="IPR009006">
    <property type="entry name" value="Ala_racemase/Decarboxylase_C"/>
</dbReference>
<keyword evidence="3 4" id="KW-0413">Isomerase</keyword>
<protein>
    <recommendedName>
        <fullName evidence="4">Alanine racemase</fullName>
        <ecNumber evidence="4">5.1.1.1</ecNumber>
    </recommendedName>
</protein>
<feature type="active site" description="Proton acceptor; specific for D-alanine" evidence="4">
    <location>
        <position position="43"/>
    </location>
</feature>
<comment type="catalytic activity">
    <reaction evidence="4">
        <text>L-alanine = D-alanine</text>
        <dbReference type="Rhea" id="RHEA:20249"/>
        <dbReference type="ChEBI" id="CHEBI:57416"/>
        <dbReference type="ChEBI" id="CHEBI:57972"/>
        <dbReference type="EC" id="5.1.1.1"/>
    </reaction>
</comment>
<dbReference type="AlphaFoldDB" id="A0A917M0P0"/>
<dbReference type="PROSITE" id="PS00395">
    <property type="entry name" value="ALANINE_RACEMASE"/>
    <property type="match status" value="1"/>
</dbReference>
<proteinExistence type="inferred from homology"/>
<dbReference type="GO" id="GO:0008784">
    <property type="term" value="F:alanine racemase activity"/>
    <property type="evidence" value="ECO:0007669"/>
    <property type="project" value="UniProtKB-UniRule"/>
</dbReference>
<dbReference type="SMART" id="SM01005">
    <property type="entry name" value="Ala_racemase_C"/>
    <property type="match status" value="1"/>
</dbReference>